<dbReference type="SUPFAM" id="SSF109604">
    <property type="entry name" value="HD-domain/PDEase-like"/>
    <property type="match status" value="1"/>
</dbReference>
<dbReference type="GO" id="GO:0004518">
    <property type="term" value="F:nuclease activity"/>
    <property type="evidence" value="ECO:0007669"/>
    <property type="project" value="UniProtKB-KW"/>
</dbReference>
<evidence type="ECO:0000256" key="5">
    <source>
        <dbReference type="ARBA" id="ARBA00022741"/>
    </source>
</evidence>
<evidence type="ECO:0000256" key="4">
    <source>
        <dbReference type="ARBA" id="ARBA00022723"/>
    </source>
</evidence>
<sequence>MTDSVRRRGDVDALGVLWGKSEERAGGTMNLLVSHLLDTAAVAERMWDGFLAPSGRRMLDRLAGGPGKGRALFAWLCGVHDCGKATPSHQRLWPKGADAVRAAGLGWHEPTLARHRWRHDRAGAFVLREVLGAAGWRKEHIAWVWPLVAGHHGSYPSFKATEQPKKAMKQAAGGPVWAEAQASVVEWLTHRLGFDRVAEVEPTRVPSRAEQMQISGLIVMADWIASNEEHFKGIDELVEVTPEKARDRAGKAWQALRLRGGWGRLPEPGPEAFQDRFGHGPRPSQTLVMDAARRMPAPGLLVVEAPMGEGKTKAALMAAEILAARFGADGVFVGMPTQSTSDPMFEQVRSWVGRVDEELPAQVALLHGKRMFNREWRALVKESGDDPDDRFGGVDEFGECLDECGEDEYGMGAPEPSGAVTRSGSRGPSEWFLGAKRGLLCPFVVGTIDQLLFAATRSKHVMLRMAGLIGKVVVLDEVHAADVYMSQFLKEALRWLGQAGVPVVLLSATLPPHQRRELVDAYLSGAASREEFETGDGLPEPPGYPSVTTACLALDDAGPVLESVACEGWRDDLTVELELLPETVPAPKAGKEVAAAAQQAADREIAARLGTALADGGCALVIRNTVGRAQSLHTVLCEEFGADEVTLLHGRIAVAPKADRVEQCLRGLGPPAPTGDAGQQRPRLIVVATQIAEQSFDVDADVLVTDLAPVDLLLQRIGRLHRHDGVVRPARLARPRVLITGLADRAGSPDPDMWQRDDAGTPRFLGASEFIYRRHQLLRTAALVRAALVGGTGAWTIPSQVPGLVASGYGSDDTVMPPQWRADAEEARRAWTAGEGERARKAAAYLLTRLGQKEGATLAGLHSGSTPGGRAGLDALVRDGDATTEVVLVRYNRGTYRTLSGRALTANGDVMDDLLDDVLGGTVRLPASLTEDARGGLRPLPGWSAHPRLRYSPALILDERGSATLGDRALRYDRVLGLVVGDGPP</sequence>
<evidence type="ECO:0000256" key="7">
    <source>
        <dbReference type="ARBA" id="ARBA00022806"/>
    </source>
</evidence>
<dbReference type="STRING" id="1048205.AB852_01610"/>
<dbReference type="PANTHER" id="PTHR47963:SF9">
    <property type="entry name" value="CRISPR-ASSOCIATED ENDONUCLEASE_HELICASE CAS3"/>
    <property type="match status" value="1"/>
</dbReference>
<comment type="similarity">
    <text evidence="1">In the N-terminal section; belongs to the CRISPR-associated nuclease Cas3-HD family.</text>
</comment>
<comment type="caution">
    <text evidence="11">The sequence shown here is derived from an EMBL/GenBank/DDBJ whole genome shotgun (WGS) entry which is preliminary data.</text>
</comment>
<keyword evidence="4" id="KW-0479">Metal-binding</keyword>
<dbReference type="Pfam" id="PF18019">
    <property type="entry name" value="Cas3_HD"/>
    <property type="match status" value="1"/>
</dbReference>
<dbReference type="PROSITE" id="PS51643">
    <property type="entry name" value="HD_CAS3"/>
    <property type="match status" value="1"/>
</dbReference>
<evidence type="ECO:0000256" key="9">
    <source>
        <dbReference type="ARBA" id="ARBA00023118"/>
    </source>
</evidence>
<proteinExistence type="inferred from homology"/>
<dbReference type="AlphaFoldDB" id="A0A1Q4VCJ0"/>
<accession>A0A1Q4VCJ0</accession>
<evidence type="ECO:0000259" key="10">
    <source>
        <dbReference type="PROSITE" id="PS51643"/>
    </source>
</evidence>
<organism evidence="11 12">
    <name type="scientific">Streptomyces uncialis</name>
    <dbReference type="NCBI Taxonomy" id="1048205"/>
    <lineage>
        <taxon>Bacteria</taxon>
        <taxon>Bacillati</taxon>
        <taxon>Actinomycetota</taxon>
        <taxon>Actinomycetes</taxon>
        <taxon>Kitasatosporales</taxon>
        <taxon>Streptomycetaceae</taxon>
        <taxon>Streptomyces</taxon>
    </lineage>
</organism>
<dbReference type="InterPro" id="IPR006483">
    <property type="entry name" value="CRISPR-assoc_Cas3_HD"/>
</dbReference>
<keyword evidence="9" id="KW-0051">Antiviral defense</keyword>
<keyword evidence="8" id="KW-0067">ATP-binding</keyword>
<dbReference type="Gene3D" id="1.10.3210.30">
    <property type="match status" value="1"/>
</dbReference>
<dbReference type="CDD" id="cd17930">
    <property type="entry name" value="DEXHc_cas3"/>
    <property type="match status" value="1"/>
</dbReference>
<reference evidence="11 12" key="1">
    <citation type="submission" date="2015-06" db="EMBL/GenBank/DDBJ databases">
        <title>Cloning and characterization of the uncialamcin biosynthetic gene cluster.</title>
        <authorList>
            <person name="Yan X."/>
            <person name="Huang T."/>
            <person name="Ge H."/>
            <person name="Shen B."/>
        </authorList>
    </citation>
    <scope>NUCLEOTIDE SEQUENCE [LARGE SCALE GENOMIC DNA]</scope>
    <source>
        <strain evidence="11 12">DCA2648</strain>
    </source>
</reference>
<evidence type="ECO:0000256" key="1">
    <source>
        <dbReference type="ARBA" id="ARBA00006847"/>
    </source>
</evidence>
<feature type="domain" description="HD Cas3-type" evidence="10">
    <location>
        <begin position="25"/>
        <end position="224"/>
    </location>
</feature>
<dbReference type="InterPro" id="IPR050547">
    <property type="entry name" value="DEAD_box_RNA_helicases"/>
</dbReference>
<dbReference type="InterPro" id="IPR006474">
    <property type="entry name" value="Helicase_Cas3_CRISPR-ass_core"/>
</dbReference>
<gene>
    <name evidence="11" type="ORF">AB852_01610</name>
</gene>
<evidence type="ECO:0000256" key="6">
    <source>
        <dbReference type="ARBA" id="ARBA00022801"/>
    </source>
</evidence>
<evidence type="ECO:0000313" key="12">
    <source>
        <dbReference type="Proteomes" id="UP000186455"/>
    </source>
</evidence>
<evidence type="ECO:0000256" key="2">
    <source>
        <dbReference type="ARBA" id="ARBA00009046"/>
    </source>
</evidence>
<dbReference type="Gene3D" id="3.40.50.300">
    <property type="entry name" value="P-loop containing nucleotide triphosphate hydrolases"/>
    <property type="match status" value="2"/>
</dbReference>
<evidence type="ECO:0000256" key="8">
    <source>
        <dbReference type="ARBA" id="ARBA00022840"/>
    </source>
</evidence>
<dbReference type="GO" id="GO:0005524">
    <property type="term" value="F:ATP binding"/>
    <property type="evidence" value="ECO:0007669"/>
    <property type="project" value="UniProtKB-KW"/>
</dbReference>
<dbReference type="NCBIfam" id="TIGR01587">
    <property type="entry name" value="cas3_core"/>
    <property type="match status" value="1"/>
</dbReference>
<keyword evidence="12" id="KW-1185">Reference proteome</keyword>
<name>A0A1Q4VCJ0_9ACTN</name>
<dbReference type="PANTHER" id="PTHR47963">
    <property type="entry name" value="DEAD-BOX ATP-DEPENDENT RNA HELICASE 47, MITOCHONDRIAL"/>
    <property type="match status" value="1"/>
</dbReference>
<dbReference type="GO" id="GO:0016787">
    <property type="term" value="F:hydrolase activity"/>
    <property type="evidence" value="ECO:0007669"/>
    <property type="project" value="UniProtKB-KW"/>
</dbReference>
<evidence type="ECO:0000313" key="11">
    <source>
        <dbReference type="EMBL" id="OKH95543.1"/>
    </source>
</evidence>
<keyword evidence="6" id="KW-0378">Hydrolase</keyword>
<dbReference type="RefSeq" id="WP_073782826.1">
    <property type="nucleotide sequence ID" value="NZ_LFBV01000001.1"/>
</dbReference>
<dbReference type="SUPFAM" id="SSF52540">
    <property type="entry name" value="P-loop containing nucleoside triphosphate hydrolases"/>
    <property type="match status" value="1"/>
</dbReference>
<dbReference type="CDD" id="cd09641">
    <property type="entry name" value="Cas3''_I"/>
    <property type="match status" value="1"/>
</dbReference>
<comment type="similarity">
    <text evidence="2">In the central section; belongs to the CRISPR-associated helicase Cas3 family.</text>
</comment>
<keyword evidence="7" id="KW-0347">Helicase</keyword>
<dbReference type="Proteomes" id="UP000186455">
    <property type="component" value="Unassembled WGS sequence"/>
</dbReference>
<dbReference type="Pfam" id="PF22590">
    <property type="entry name" value="Cas3-like_C_2"/>
    <property type="match status" value="1"/>
</dbReference>
<keyword evidence="3" id="KW-0540">Nuclease</keyword>
<protein>
    <submittedName>
        <fullName evidence="11">CRISPR-associated protein Cas3</fullName>
    </submittedName>
</protein>
<evidence type="ECO:0000256" key="3">
    <source>
        <dbReference type="ARBA" id="ARBA00022722"/>
    </source>
</evidence>
<keyword evidence="5" id="KW-0547">Nucleotide-binding</keyword>
<dbReference type="GO" id="GO:0003724">
    <property type="term" value="F:RNA helicase activity"/>
    <property type="evidence" value="ECO:0007669"/>
    <property type="project" value="TreeGrafter"/>
</dbReference>
<dbReference type="Pfam" id="PF18395">
    <property type="entry name" value="Cas3_C"/>
    <property type="match status" value="1"/>
</dbReference>
<dbReference type="NCBIfam" id="TIGR01596">
    <property type="entry name" value="cas3_HD"/>
    <property type="match status" value="1"/>
</dbReference>
<dbReference type="InterPro" id="IPR054712">
    <property type="entry name" value="Cas3-like_dom"/>
</dbReference>
<dbReference type="InterPro" id="IPR038257">
    <property type="entry name" value="CRISPR-assoc_Cas3_HD_sf"/>
</dbReference>
<dbReference type="EMBL" id="LFBV01000001">
    <property type="protein sequence ID" value="OKH95543.1"/>
    <property type="molecule type" value="Genomic_DNA"/>
</dbReference>
<dbReference type="InterPro" id="IPR027417">
    <property type="entry name" value="P-loop_NTPase"/>
</dbReference>
<dbReference type="GO" id="GO:0003723">
    <property type="term" value="F:RNA binding"/>
    <property type="evidence" value="ECO:0007669"/>
    <property type="project" value="TreeGrafter"/>
</dbReference>
<dbReference type="GO" id="GO:0051607">
    <property type="term" value="P:defense response to virus"/>
    <property type="evidence" value="ECO:0007669"/>
    <property type="project" value="UniProtKB-KW"/>
</dbReference>
<dbReference type="GO" id="GO:0046872">
    <property type="term" value="F:metal ion binding"/>
    <property type="evidence" value="ECO:0007669"/>
    <property type="project" value="UniProtKB-KW"/>
</dbReference>
<dbReference type="InterPro" id="IPR041372">
    <property type="entry name" value="Cas3_C"/>
</dbReference>